<organism evidence="9 10">
    <name type="scientific">Agromyces kandeliae</name>
    <dbReference type="NCBI Taxonomy" id="2666141"/>
    <lineage>
        <taxon>Bacteria</taxon>
        <taxon>Bacillati</taxon>
        <taxon>Actinomycetota</taxon>
        <taxon>Actinomycetes</taxon>
        <taxon>Micrococcales</taxon>
        <taxon>Microbacteriaceae</taxon>
        <taxon>Agromyces</taxon>
    </lineage>
</organism>
<dbReference type="GO" id="GO:0004181">
    <property type="term" value="F:metallocarboxypeptidase activity"/>
    <property type="evidence" value="ECO:0007669"/>
    <property type="project" value="InterPro"/>
</dbReference>
<protein>
    <submittedName>
        <fullName evidence="9">Peptidase M14</fullName>
    </submittedName>
</protein>
<dbReference type="Pfam" id="PF00246">
    <property type="entry name" value="Peptidase_M14"/>
    <property type="match status" value="1"/>
</dbReference>
<dbReference type="PANTHER" id="PTHR11705">
    <property type="entry name" value="PROTEASE FAMILY M14 CARBOXYPEPTIDASE A,B"/>
    <property type="match status" value="1"/>
</dbReference>
<evidence type="ECO:0000256" key="5">
    <source>
        <dbReference type="ARBA" id="ARBA00022833"/>
    </source>
</evidence>
<comment type="similarity">
    <text evidence="2 7">Belongs to the peptidase M14 family.</text>
</comment>
<dbReference type="AlphaFoldDB" id="A0A6L5R4T7"/>
<keyword evidence="6" id="KW-0482">Metalloprotease</keyword>
<evidence type="ECO:0000259" key="8">
    <source>
        <dbReference type="PROSITE" id="PS52035"/>
    </source>
</evidence>
<sequence>MDAAAAAVDGARQPRAAHLRAPVTAETRTILHTNATNRSGIPMRSHARLAGTAFQRTIPPGNRAWFVRAGEIRRMRAASRSRSESATLRSTMSMQRTLAGAGVTAVLAATLVAGSTPAVALEGDPAVPIVTPVSPLVAPPSSYPFQPELATVADDPSDASINRGVIPYDEIAPLLNGLTAVSDRISVQVVGRSALGRDIHLVTLTAPENAGETKRQATFRDMIKHNPAAAARNASLMANYKVPIWFNANIHGNEWEGTDAVLEYIEHLATAPYDEVKDVLERNRLYFTVTNNPDGRALGQRATADGFDANRDMITGATSEARIIRDLSGVLQPTFYIDLHGYTSVLQVEPCGPPHGENYEYDLFLPHAYAAALEIEQAVTAADIPGNTYLDLDTNRVTTENTGNIRIPYRDIRAGWDDWPPIFTPQYVAYQGAITNTVELPLGRVNPPTDPRNPANSAVNIEVAGVVIDTSVDYVIENADALLSNQIEIFRRGVAGEPLVEIPADVDPAEVAEPSQWAEIWDETDVYTAEFPRAYVIPAGAGQRSATDAANLVDQLIANGVEVQRASAAFAAGGATYEAGSYVVDMHQPLRGMANVLLADGSDISDRVPDMYDISAWSLALLWGADVDAVGSTGDPAITAKLKGVAEAAPTGSVPAEGGYLELATSGVAEYQAVNALLASGVPVSVFADGTVILGPDAASHAAAVEVADLYGVAFTASDGSRLASEESSGLDDLTVAYSGGGEELQTLRKLGFDDPVAISSATLTNGSATLDGVDVVWIGGTLNFSSSQAAGRAVMAEYLAAGGGVVGEGTAIASFANAFGLVSSTATSGTGGSNGIVSVEPAADGLLGTFPQDTAFVYPAVWYTNLGANAVVEQTYAADPFISGHWRDSAGRSTEDAAGRASAVSAETEAGNRVLMFGTSMNFRTHPVGQFGQIARGLFWAGSEGAEVPAP</sequence>
<dbReference type="GO" id="GO:0008270">
    <property type="term" value="F:zinc ion binding"/>
    <property type="evidence" value="ECO:0007669"/>
    <property type="project" value="InterPro"/>
</dbReference>
<dbReference type="Gene3D" id="3.40.630.10">
    <property type="entry name" value="Zn peptidases"/>
    <property type="match status" value="1"/>
</dbReference>
<evidence type="ECO:0000256" key="3">
    <source>
        <dbReference type="ARBA" id="ARBA00022670"/>
    </source>
</evidence>
<dbReference type="SUPFAM" id="SSF53187">
    <property type="entry name" value="Zn-dependent exopeptidases"/>
    <property type="match status" value="1"/>
</dbReference>
<evidence type="ECO:0000256" key="4">
    <source>
        <dbReference type="ARBA" id="ARBA00022801"/>
    </source>
</evidence>
<reference evidence="9 10" key="1">
    <citation type="submission" date="2019-11" db="EMBL/GenBank/DDBJ databases">
        <title>Agromyces kandeliae sp. nov., isolated from mangrove soil.</title>
        <authorList>
            <person name="Wang R."/>
        </authorList>
    </citation>
    <scope>NUCLEOTIDE SEQUENCE [LARGE SCALE GENOMIC DNA]</scope>
    <source>
        <strain evidence="9 10">Q22</strain>
    </source>
</reference>
<dbReference type="GO" id="GO:0005615">
    <property type="term" value="C:extracellular space"/>
    <property type="evidence" value="ECO:0007669"/>
    <property type="project" value="TreeGrafter"/>
</dbReference>
<gene>
    <name evidence="9" type="ORF">GJR97_11585</name>
</gene>
<dbReference type="PROSITE" id="PS52035">
    <property type="entry name" value="PEPTIDASE_M14"/>
    <property type="match status" value="1"/>
</dbReference>
<comment type="cofactor">
    <cofactor evidence="1">
        <name>Zn(2+)</name>
        <dbReference type="ChEBI" id="CHEBI:29105"/>
    </cofactor>
</comment>
<feature type="domain" description="Peptidase M14" evidence="8">
    <location>
        <begin position="164"/>
        <end position="531"/>
    </location>
</feature>
<keyword evidence="3" id="KW-0645">Protease</keyword>
<keyword evidence="4" id="KW-0378">Hydrolase</keyword>
<evidence type="ECO:0000256" key="6">
    <source>
        <dbReference type="ARBA" id="ARBA00023049"/>
    </source>
</evidence>
<evidence type="ECO:0000313" key="9">
    <source>
        <dbReference type="EMBL" id="MRX44368.1"/>
    </source>
</evidence>
<evidence type="ECO:0000256" key="1">
    <source>
        <dbReference type="ARBA" id="ARBA00001947"/>
    </source>
</evidence>
<keyword evidence="10" id="KW-1185">Reference proteome</keyword>
<dbReference type="GO" id="GO:0006508">
    <property type="term" value="P:proteolysis"/>
    <property type="evidence" value="ECO:0007669"/>
    <property type="project" value="UniProtKB-KW"/>
</dbReference>
<proteinExistence type="inferred from homology"/>
<dbReference type="InterPro" id="IPR000834">
    <property type="entry name" value="Peptidase_M14"/>
</dbReference>
<keyword evidence="5" id="KW-0862">Zinc</keyword>
<accession>A0A6L5R4T7</accession>
<evidence type="ECO:0000256" key="7">
    <source>
        <dbReference type="PROSITE-ProRule" id="PRU01379"/>
    </source>
</evidence>
<dbReference type="EMBL" id="WKJD01000016">
    <property type="protein sequence ID" value="MRX44368.1"/>
    <property type="molecule type" value="Genomic_DNA"/>
</dbReference>
<comment type="caution">
    <text evidence="9">The sequence shown here is derived from an EMBL/GenBank/DDBJ whole genome shotgun (WGS) entry which is preliminary data.</text>
</comment>
<dbReference type="PANTHER" id="PTHR11705:SF143">
    <property type="entry name" value="SLL0236 PROTEIN"/>
    <property type="match status" value="1"/>
</dbReference>
<evidence type="ECO:0000313" key="10">
    <source>
        <dbReference type="Proteomes" id="UP000476511"/>
    </source>
</evidence>
<feature type="active site" description="Proton donor/acceptor" evidence="7">
    <location>
        <position position="488"/>
    </location>
</feature>
<name>A0A6L5R4T7_9MICO</name>
<dbReference type="SMART" id="SM00631">
    <property type="entry name" value="Zn_pept"/>
    <property type="match status" value="1"/>
</dbReference>
<dbReference type="Proteomes" id="UP000476511">
    <property type="component" value="Unassembled WGS sequence"/>
</dbReference>
<evidence type="ECO:0000256" key="2">
    <source>
        <dbReference type="ARBA" id="ARBA00005988"/>
    </source>
</evidence>